<dbReference type="RefSeq" id="WP_045948119.1">
    <property type="nucleotide sequence ID" value="NZ_JZWV01000407.1"/>
</dbReference>
<dbReference type="SUPFAM" id="SSF47413">
    <property type="entry name" value="lambda repressor-like DNA-binding domains"/>
    <property type="match status" value="1"/>
</dbReference>
<dbReference type="PROSITE" id="PS50943">
    <property type="entry name" value="HTH_CROC1"/>
    <property type="match status" value="1"/>
</dbReference>
<protein>
    <submittedName>
        <fullName evidence="2">DNA-binding protein</fullName>
    </submittedName>
</protein>
<evidence type="ECO:0000313" key="2">
    <source>
        <dbReference type="EMBL" id="KJY32536.1"/>
    </source>
</evidence>
<dbReference type="OrthoDB" id="3462393at2"/>
<dbReference type="CDD" id="cd00093">
    <property type="entry name" value="HTH_XRE"/>
    <property type="match status" value="1"/>
</dbReference>
<dbReference type="GO" id="GO:0003677">
    <property type="term" value="F:DNA binding"/>
    <property type="evidence" value="ECO:0007669"/>
    <property type="project" value="UniProtKB-KW"/>
</dbReference>
<comment type="caution">
    <text evidence="2">The sequence shown here is derived from an EMBL/GenBank/DDBJ whole genome shotgun (WGS) entry which is preliminary data.</text>
</comment>
<dbReference type="SMART" id="SM00530">
    <property type="entry name" value="HTH_XRE"/>
    <property type="match status" value="1"/>
</dbReference>
<accession>A0A0F4JHW1</accession>
<dbReference type="EMBL" id="JZWV01000407">
    <property type="protein sequence ID" value="KJY32536.1"/>
    <property type="molecule type" value="Genomic_DNA"/>
</dbReference>
<dbReference type="PATRIC" id="fig|68223.7.peg.7558"/>
<dbReference type="AlphaFoldDB" id="A0A0F4JHW1"/>
<reference evidence="2 3" key="1">
    <citation type="submission" date="2015-02" db="EMBL/GenBank/DDBJ databases">
        <authorList>
            <person name="Ju K.-S."/>
            <person name="Doroghazi J.R."/>
            <person name="Metcalf W."/>
        </authorList>
    </citation>
    <scope>NUCLEOTIDE SEQUENCE [LARGE SCALE GENOMIC DNA]</scope>
    <source>
        <strain evidence="2 3">NRRL ISP-5550</strain>
    </source>
</reference>
<sequence>MPPRKAPTARQRRLGSELRKIREQAGISMTDAASQLSTDRTNMSNVESGRFGVSSERVRTWARHYGCPDQAYVDALAAMADERGRGWWDDYRDELPASLLDLCELEHHAIALRSVQIMHMPGLLQTEDYARAVFEEAVPSLTPVDLRRYLSLRMRRRDVLDRKDMLSCDFLIHEAALRMKFGGRQVATSQLNYLLEQSERDNVTVRVIPFEAGGFPNAGGPTLYAYGPVPQLDTVQTDIPTGSVLLDAETRLANYRAVLDRTEHRAYGPERSRDFIREMAQQL</sequence>
<evidence type="ECO:0000313" key="3">
    <source>
        <dbReference type="Proteomes" id="UP000033551"/>
    </source>
</evidence>
<organism evidence="2 3">
    <name type="scientific">Streptomyces katrae</name>
    <dbReference type="NCBI Taxonomy" id="68223"/>
    <lineage>
        <taxon>Bacteria</taxon>
        <taxon>Bacillati</taxon>
        <taxon>Actinomycetota</taxon>
        <taxon>Actinomycetes</taxon>
        <taxon>Kitasatosporales</taxon>
        <taxon>Streptomycetaceae</taxon>
        <taxon>Streptomyces</taxon>
    </lineage>
</organism>
<evidence type="ECO:0000259" key="1">
    <source>
        <dbReference type="PROSITE" id="PS50943"/>
    </source>
</evidence>
<keyword evidence="3" id="KW-1185">Reference proteome</keyword>
<feature type="domain" description="HTH cro/C1-type" evidence="1">
    <location>
        <begin position="18"/>
        <end position="73"/>
    </location>
</feature>
<dbReference type="InterPro" id="IPR010982">
    <property type="entry name" value="Lambda_DNA-bd_dom_sf"/>
</dbReference>
<dbReference type="Gene3D" id="1.10.260.40">
    <property type="entry name" value="lambda repressor-like DNA-binding domains"/>
    <property type="match status" value="1"/>
</dbReference>
<dbReference type="STRING" id="68223.GCA_002028425_04073"/>
<gene>
    <name evidence="2" type="ORF">VR44_15760</name>
</gene>
<name>A0A0F4JHW1_9ACTN</name>
<proteinExistence type="predicted"/>
<dbReference type="Pfam" id="PF13560">
    <property type="entry name" value="HTH_31"/>
    <property type="match status" value="1"/>
</dbReference>
<dbReference type="InterPro" id="IPR043917">
    <property type="entry name" value="DUF5753"/>
</dbReference>
<keyword evidence="2" id="KW-0238">DNA-binding</keyword>
<dbReference type="Pfam" id="PF19054">
    <property type="entry name" value="DUF5753"/>
    <property type="match status" value="1"/>
</dbReference>
<dbReference type="Proteomes" id="UP000033551">
    <property type="component" value="Unassembled WGS sequence"/>
</dbReference>
<dbReference type="InterPro" id="IPR001387">
    <property type="entry name" value="Cro/C1-type_HTH"/>
</dbReference>